<dbReference type="GO" id="GO:0003676">
    <property type="term" value="F:nucleic acid binding"/>
    <property type="evidence" value="ECO:0007669"/>
    <property type="project" value="InterPro"/>
</dbReference>
<sequence>MSDALPIDAVLPDLLAALDRHGQAVLQAPPGAGKTTRVPLALLAAGTPGRIVMLEPRRLAARAAAERMAQTLGEPVGRTVGYRMRGESKVSPETRIEVLTEGILSRMIQADPDLPGVGALLFDEFHERSLAADLGLALAIESRAALRRDLRLLVMSATLDAQPVADLMGAPVVTAEGRAYPVDLRWLPRPLGDTRIETATAAAIREALEETDGDILAFLPGEGEIRRTESLLFGLAAEVRPLFSALPAPAQRLALEPAQGRKVVLATSIAETSLTIPGIRAVVDAGRARRSRFDPGSGMSALVTERVTKAEATQRAGRAGRVAPGIAYRLWTRGEEGGLQPFPPPEILAADLAPFALDLALWGSDDLPFLTRPPEGAMAEARRLLADLGALDGGRITPHGREMAAMAVHPRLAHMLLRAGKGAALLAALLSEGERPSPGSGDLSPLLDGRLRPESRDRLKRESQRLARLAPDRPAMDVGAMAALAYPDRIALRRPGDASRFLLSGGRGAVASPGDPIGGQRLLVVTDLDGAGEEARIRAALPIDETDLRAVLKDRLRTVEEAVWFPRDGRVQARRQERLGALVLSDRPWENTPPEAIAEAMLDGARALGFRFSDAAERFRARVALARGAGGDLPDLSDAALLETAGDWLLPWLDGVRTEGEWRKLDLLPALRDMLSHGQMQEIDRLVPGHFTTPLGRSIPIDYASEGPAIEVRLQEMLGVTAHPLAAGRPIRVTLLSPGQKPIAVVSDLPGFWRSSYPEVRKEMRGRYPRHPWPESPWEAEPTLRAKPRGT</sequence>
<dbReference type="InterPro" id="IPR013689">
    <property type="entry name" value="RNA_helicase_ATP-dep_HrpB_C"/>
</dbReference>
<feature type="region of interest" description="Disordered" evidence="5">
    <location>
        <begin position="766"/>
        <end position="791"/>
    </location>
</feature>
<reference evidence="8 9" key="1">
    <citation type="submission" date="2019-06" db="EMBL/GenBank/DDBJ databases">
        <authorList>
            <person name="Jiang L."/>
        </authorList>
    </citation>
    <scope>NUCLEOTIDE SEQUENCE [LARGE SCALE GENOMIC DNA]</scope>
    <source>
        <strain evidence="8 9">YIM 48858</strain>
    </source>
</reference>
<feature type="domain" description="Helicase ATP-binding" evidence="6">
    <location>
        <begin position="15"/>
        <end position="160"/>
    </location>
</feature>
<evidence type="ECO:0000256" key="1">
    <source>
        <dbReference type="ARBA" id="ARBA00022741"/>
    </source>
</evidence>
<dbReference type="InterPro" id="IPR027417">
    <property type="entry name" value="P-loop_NTPase"/>
</dbReference>
<keyword evidence="3 8" id="KW-0347">Helicase</keyword>
<evidence type="ECO:0000259" key="7">
    <source>
        <dbReference type="PROSITE" id="PS51194"/>
    </source>
</evidence>
<feature type="compositionally biased region" description="Basic and acidic residues" evidence="5">
    <location>
        <begin position="449"/>
        <end position="462"/>
    </location>
</feature>
<evidence type="ECO:0000256" key="5">
    <source>
        <dbReference type="SAM" id="MobiDB-lite"/>
    </source>
</evidence>
<evidence type="ECO:0000256" key="2">
    <source>
        <dbReference type="ARBA" id="ARBA00022801"/>
    </source>
</evidence>
<organism evidence="8 9">
    <name type="scientific">Rubellimicrobium roseum</name>
    <dbReference type="NCBI Taxonomy" id="687525"/>
    <lineage>
        <taxon>Bacteria</taxon>
        <taxon>Pseudomonadati</taxon>
        <taxon>Pseudomonadota</taxon>
        <taxon>Alphaproteobacteria</taxon>
        <taxon>Rhodobacterales</taxon>
        <taxon>Roseobacteraceae</taxon>
        <taxon>Rubellimicrobium</taxon>
    </lineage>
</organism>
<dbReference type="GO" id="GO:0004386">
    <property type="term" value="F:helicase activity"/>
    <property type="evidence" value="ECO:0007669"/>
    <property type="project" value="UniProtKB-KW"/>
</dbReference>
<proteinExistence type="predicted"/>
<evidence type="ECO:0000256" key="4">
    <source>
        <dbReference type="ARBA" id="ARBA00022840"/>
    </source>
</evidence>
<dbReference type="Proteomes" id="UP000305709">
    <property type="component" value="Unassembled WGS sequence"/>
</dbReference>
<dbReference type="GO" id="GO:0016787">
    <property type="term" value="F:hydrolase activity"/>
    <property type="evidence" value="ECO:0007669"/>
    <property type="project" value="UniProtKB-KW"/>
</dbReference>
<dbReference type="NCBIfam" id="TIGR01970">
    <property type="entry name" value="DEAH_box_HrpB"/>
    <property type="match status" value="1"/>
</dbReference>
<keyword evidence="4" id="KW-0067">ATP-binding</keyword>
<evidence type="ECO:0000256" key="3">
    <source>
        <dbReference type="ARBA" id="ARBA00022806"/>
    </source>
</evidence>
<dbReference type="InterPro" id="IPR011545">
    <property type="entry name" value="DEAD/DEAH_box_helicase_dom"/>
</dbReference>
<dbReference type="InterPro" id="IPR014001">
    <property type="entry name" value="Helicase_ATP-bd"/>
</dbReference>
<dbReference type="Gene3D" id="1.20.120.1080">
    <property type="match status" value="1"/>
</dbReference>
<dbReference type="PROSITE" id="PS51192">
    <property type="entry name" value="HELICASE_ATP_BIND_1"/>
    <property type="match status" value="1"/>
</dbReference>
<dbReference type="Pfam" id="PF08482">
    <property type="entry name" value="HrpB_C"/>
    <property type="match status" value="1"/>
</dbReference>
<dbReference type="InterPro" id="IPR049614">
    <property type="entry name" value="HrpB_DEXH"/>
</dbReference>
<dbReference type="PANTHER" id="PTHR43519:SF1">
    <property type="entry name" value="ATP-DEPENDENT RNA HELICASE HRPB"/>
    <property type="match status" value="1"/>
</dbReference>
<dbReference type="Pfam" id="PF00271">
    <property type="entry name" value="Helicase_C"/>
    <property type="match status" value="1"/>
</dbReference>
<dbReference type="SMART" id="SM00487">
    <property type="entry name" value="DEXDc"/>
    <property type="match status" value="1"/>
</dbReference>
<evidence type="ECO:0000313" key="8">
    <source>
        <dbReference type="EMBL" id="TNC74624.1"/>
    </source>
</evidence>
<dbReference type="InterPro" id="IPR001650">
    <property type="entry name" value="Helicase_C-like"/>
</dbReference>
<name>A0A5C4NIG8_9RHOB</name>
<dbReference type="AlphaFoldDB" id="A0A5C4NIG8"/>
<dbReference type="Gene3D" id="3.40.50.300">
    <property type="entry name" value="P-loop containing nucleotide triphosphate hydrolases"/>
    <property type="match status" value="2"/>
</dbReference>
<feature type="domain" description="Helicase C-terminal" evidence="7">
    <location>
        <begin position="203"/>
        <end position="363"/>
    </location>
</feature>
<comment type="caution">
    <text evidence="8">The sequence shown here is derived from an EMBL/GenBank/DDBJ whole genome shotgun (WGS) entry which is preliminary data.</text>
</comment>
<keyword evidence="1" id="KW-0547">Nucleotide-binding</keyword>
<evidence type="ECO:0000259" key="6">
    <source>
        <dbReference type="PROSITE" id="PS51192"/>
    </source>
</evidence>
<dbReference type="GO" id="GO:0005524">
    <property type="term" value="F:ATP binding"/>
    <property type="evidence" value="ECO:0007669"/>
    <property type="project" value="UniProtKB-KW"/>
</dbReference>
<evidence type="ECO:0000313" key="9">
    <source>
        <dbReference type="Proteomes" id="UP000305709"/>
    </source>
</evidence>
<dbReference type="InterPro" id="IPR056329">
    <property type="entry name" value="CON_HrpB"/>
</dbReference>
<dbReference type="FunFam" id="3.40.50.300:FF:002125">
    <property type="entry name" value="ATP-dependent helicase HrpB"/>
    <property type="match status" value="1"/>
</dbReference>
<gene>
    <name evidence="8" type="primary">hrpB</name>
    <name evidence="8" type="ORF">FHG71_00335</name>
</gene>
<dbReference type="SMART" id="SM00847">
    <property type="entry name" value="HA2"/>
    <property type="match status" value="1"/>
</dbReference>
<dbReference type="SMART" id="SM00490">
    <property type="entry name" value="HELICc"/>
    <property type="match status" value="1"/>
</dbReference>
<protein>
    <submittedName>
        <fullName evidence="8">ATP-dependent helicase HrpB</fullName>
    </submittedName>
</protein>
<keyword evidence="2" id="KW-0378">Hydrolase</keyword>
<feature type="region of interest" description="Disordered" evidence="5">
    <location>
        <begin position="434"/>
        <end position="462"/>
    </location>
</feature>
<dbReference type="Pfam" id="PF00270">
    <property type="entry name" value="DEAD"/>
    <property type="match status" value="1"/>
</dbReference>
<dbReference type="SUPFAM" id="SSF52540">
    <property type="entry name" value="P-loop containing nucleoside triphosphate hydrolases"/>
    <property type="match status" value="1"/>
</dbReference>
<accession>A0A5C4NIG8</accession>
<dbReference type="InterPro" id="IPR010225">
    <property type="entry name" value="HrpB"/>
</dbReference>
<dbReference type="EMBL" id="VDFV01000001">
    <property type="protein sequence ID" value="TNC74624.1"/>
    <property type="molecule type" value="Genomic_DNA"/>
</dbReference>
<dbReference type="CDD" id="cd17990">
    <property type="entry name" value="DEXHc_HrpB"/>
    <property type="match status" value="1"/>
</dbReference>
<dbReference type="CDD" id="cd18791">
    <property type="entry name" value="SF2_C_RHA"/>
    <property type="match status" value="1"/>
</dbReference>
<keyword evidence="9" id="KW-1185">Reference proteome</keyword>
<dbReference type="PIRSF" id="PIRSF005496">
    <property type="entry name" value="ATP_hel_hrpB"/>
    <property type="match status" value="1"/>
</dbReference>
<dbReference type="OrthoDB" id="9805617at2"/>
<dbReference type="Pfam" id="PF24473">
    <property type="entry name" value="CON_HrpB"/>
    <property type="match status" value="1"/>
</dbReference>
<dbReference type="PROSITE" id="PS51194">
    <property type="entry name" value="HELICASE_CTER"/>
    <property type="match status" value="1"/>
</dbReference>
<dbReference type="RefSeq" id="WP_139079619.1">
    <property type="nucleotide sequence ID" value="NZ_VDFV01000001.1"/>
</dbReference>
<dbReference type="InterPro" id="IPR007502">
    <property type="entry name" value="Helicase-assoc_dom"/>
</dbReference>
<dbReference type="PANTHER" id="PTHR43519">
    <property type="entry name" value="ATP-DEPENDENT RNA HELICASE HRPB"/>
    <property type="match status" value="1"/>
</dbReference>